<reference evidence="4" key="1">
    <citation type="journal article" date="2012" name="MBio">
        <title>Comparative genome analysis of Trichophyton rubrum and related dermatophytes reveals candidate genes involved in infection.</title>
        <authorList>
            <person name="Martinez D.A."/>
            <person name="Oliver B.G."/>
            <person name="Graeser Y."/>
            <person name="Goldberg J.M."/>
            <person name="Li W."/>
            <person name="Martinez-Rossi N.M."/>
            <person name="Monod M."/>
            <person name="Shelest E."/>
            <person name="Barton R.C."/>
            <person name="Birch E."/>
            <person name="Brakhage A.A."/>
            <person name="Chen Z."/>
            <person name="Gurr S.J."/>
            <person name="Heiman D."/>
            <person name="Heitman J."/>
            <person name="Kosti I."/>
            <person name="Rossi A."/>
            <person name="Saif S."/>
            <person name="Samalova M."/>
            <person name="Saunders C.W."/>
            <person name="Shea T."/>
            <person name="Summerbell R.C."/>
            <person name="Xu J."/>
            <person name="Young S."/>
            <person name="Zeng Q."/>
            <person name="Birren B.W."/>
            <person name="Cuomo C.A."/>
            <person name="White T.C."/>
        </authorList>
    </citation>
    <scope>NUCLEOTIDE SEQUENCE [LARGE SCALE GENOMIC DNA]</scope>
    <source>
        <strain evidence="4">ATCC MYA-4605 / CBS 113480</strain>
    </source>
</reference>
<dbReference type="OrthoDB" id="4181608at2759"/>
<dbReference type="RefSeq" id="XP_002843728.1">
    <property type="nucleotide sequence ID" value="XM_002843682.1"/>
</dbReference>
<protein>
    <recommendedName>
        <fullName evidence="2">HNH nuclease domain-containing protein</fullName>
    </recommendedName>
</protein>
<organism evidence="3 4">
    <name type="scientific">Arthroderma otae (strain ATCC MYA-4605 / CBS 113480)</name>
    <name type="common">Microsporum canis</name>
    <dbReference type="NCBI Taxonomy" id="554155"/>
    <lineage>
        <taxon>Eukaryota</taxon>
        <taxon>Fungi</taxon>
        <taxon>Dikarya</taxon>
        <taxon>Ascomycota</taxon>
        <taxon>Pezizomycotina</taxon>
        <taxon>Eurotiomycetes</taxon>
        <taxon>Eurotiomycetidae</taxon>
        <taxon>Onygenales</taxon>
        <taxon>Arthrodermataceae</taxon>
        <taxon>Microsporum</taxon>
    </lineage>
</organism>
<name>C5FYU4_ARTOC</name>
<dbReference type="STRING" id="554155.C5FYU4"/>
<dbReference type="InterPro" id="IPR003615">
    <property type="entry name" value="HNH_nuc"/>
</dbReference>
<dbReference type="eggNOG" id="ENOG502S5NF">
    <property type="taxonomic scope" value="Eukaryota"/>
</dbReference>
<dbReference type="Proteomes" id="UP000002035">
    <property type="component" value="Unassembled WGS sequence"/>
</dbReference>
<accession>C5FYU4</accession>
<feature type="domain" description="HNH nuclease" evidence="2">
    <location>
        <begin position="144"/>
        <end position="210"/>
    </location>
</feature>
<dbReference type="GeneID" id="9225234"/>
<dbReference type="OMA" id="WDDHRFA"/>
<dbReference type="HOGENOM" id="CLU_030288_4_1_1"/>
<evidence type="ECO:0000313" key="4">
    <source>
        <dbReference type="Proteomes" id="UP000002035"/>
    </source>
</evidence>
<feature type="compositionally biased region" description="Polar residues" evidence="1">
    <location>
        <begin position="336"/>
        <end position="347"/>
    </location>
</feature>
<sequence length="347" mass="39523">MADILFQPRSLYPTPSHPDGGICDTELSCRKVRIHHPAYKDDSYTLIAFIGLDHPAGGIHHETARIACAILAGNRWDGFLTETRTGERIREDKKFPITPSFSHYRFPQSLPSSWRDQSLPNLPENRLPRQSSLVPAPIARDISCRVTNHTEGTEHAHLIPRSEQQWYIQNRMSRYANIRPDAEFIDDTSNAILLRSDIHSLFDQKRFVIVPKADNFVIHILASGSLELINCYHNVTLQPLTGVATEYLFARFAWSIFAYSTPFLLNSLKRTLSLYVDGEVKVVEYTGEQCRQFVTGAKSRSQSPRKRQRNIVQPGPEDDGEFRGRKRRRSFELLSSPDSQGNLSTDS</sequence>
<proteinExistence type="predicted"/>
<evidence type="ECO:0000259" key="2">
    <source>
        <dbReference type="Pfam" id="PF13391"/>
    </source>
</evidence>
<feature type="region of interest" description="Disordered" evidence="1">
    <location>
        <begin position="296"/>
        <end position="347"/>
    </location>
</feature>
<keyword evidence="4" id="KW-1185">Reference proteome</keyword>
<dbReference type="AlphaFoldDB" id="C5FYU4"/>
<evidence type="ECO:0000256" key="1">
    <source>
        <dbReference type="SAM" id="MobiDB-lite"/>
    </source>
</evidence>
<gene>
    <name evidence="3" type="ORF">MCYG_07511</name>
</gene>
<dbReference type="VEuPathDB" id="FungiDB:MCYG_07511"/>
<dbReference type="EMBL" id="DS995707">
    <property type="protein sequence ID" value="EEQ34692.1"/>
    <property type="molecule type" value="Genomic_DNA"/>
</dbReference>
<evidence type="ECO:0000313" key="3">
    <source>
        <dbReference type="EMBL" id="EEQ34692.1"/>
    </source>
</evidence>
<dbReference type="Pfam" id="PF13391">
    <property type="entry name" value="HNH_2"/>
    <property type="match status" value="1"/>
</dbReference>